<keyword evidence="3 6" id="KW-0812">Transmembrane</keyword>
<evidence type="ECO:0000313" key="9">
    <source>
        <dbReference type="Proteomes" id="UP000657177"/>
    </source>
</evidence>
<evidence type="ECO:0000259" key="7">
    <source>
        <dbReference type="Pfam" id="PF04024"/>
    </source>
</evidence>
<name>A0A8J6I0P9_9FIRM</name>
<evidence type="ECO:0000256" key="3">
    <source>
        <dbReference type="ARBA" id="ARBA00022692"/>
    </source>
</evidence>
<proteinExistence type="predicted"/>
<keyword evidence="5 6" id="KW-0472">Membrane</keyword>
<comment type="caution">
    <text evidence="8">The sequence shown here is derived from an EMBL/GenBank/DDBJ whole genome shotgun (WGS) entry which is preliminary data.</text>
</comment>
<evidence type="ECO:0000256" key="1">
    <source>
        <dbReference type="ARBA" id="ARBA00004162"/>
    </source>
</evidence>
<dbReference type="PANTHER" id="PTHR33885:SF3">
    <property type="entry name" value="PHAGE SHOCK PROTEIN C"/>
    <property type="match status" value="1"/>
</dbReference>
<evidence type="ECO:0000256" key="2">
    <source>
        <dbReference type="ARBA" id="ARBA00022475"/>
    </source>
</evidence>
<reference evidence="8" key="1">
    <citation type="submission" date="2020-06" db="EMBL/GenBank/DDBJ databases">
        <title>Novel chitinolytic bacterium.</title>
        <authorList>
            <person name="Ungkulpasvich U."/>
            <person name="Kosugi A."/>
            <person name="Uke A."/>
        </authorList>
    </citation>
    <scope>NUCLEOTIDE SEQUENCE</scope>
    <source>
        <strain evidence="8">UUS1-1</strain>
    </source>
</reference>
<evidence type="ECO:0000256" key="6">
    <source>
        <dbReference type="SAM" id="Phobius"/>
    </source>
</evidence>
<feature type="transmembrane region" description="Helical" evidence="6">
    <location>
        <begin position="107"/>
        <end position="124"/>
    </location>
</feature>
<sequence length="128" mass="15006">MEPKRLYRSRKDRVIAGVAGGLADYFNVDVTVIRLLWLLSLSFGGGLVYLIACFIIPEENDNWDRTEVQESPEDDEQRWRRGGIILIVLGLFFLWRALFPWPRFRDLLPFFLIILGIIMLFGGFKRNR</sequence>
<protein>
    <submittedName>
        <fullName evidence="8">PspC domain-containing protein</fullName>
    </submittedName>
</protein>
<dbReference type="RefSeq" id="WP_181340068.1">
    <property type="nucleotide sequence ID" value="NZ_JAAKDE010000016.1"/>
</dbReference>
<dbReference type="Proteomes" id="UP000657177">
    <property type="component" value="Unassembled WGS sequence"/>
</dbReference>
<organism evidence="8 9">
    <name type="scientific">Capillibacterium thermochitinicola</name>
    <dbReference type="NCBI Taxonomy" id="2699427"/>
    <lineage>
        <taxon>Bacteria</taxon>
        <taxon>Bacillati</taxon>
        <taxon>Bacillota</taxon>
        <taxon>Capillibacterium</taxon>
    </lineage>
</organism>
<dbReference type="EMBL" id="JAAKDE010000016">
    <property type="protein sequence ID" value="MBA2133600.1"/>
    <property type="molecule type" value="Genomic_DNA"/>
</dbReference>
<evidence type="ECO:0000256" key="5">
    <source>
        <dbReference type="ARBA" id="ARBA00023136"/>
    </source>
</evidence>
<keyword evidence="2" id="KW-1003">Cell membrane</keyword>
<dbReference type="GO" id="GO:0005886">
    <property type="term" value="C:plasma membrane"/>
    <property type="evidence" value="ECO:0007669"/>
    <property type="project" value="UniProtKB-SubCell"/>
</dbReference>
<feature type="domain" description="Phage shock protein PspC N-terminal" evidence="7">
    <location>
        <begin position="4"/>
        <end position="59"/>
    </location>
</feature>
<dbReference type="InterPro" id="IPR052027">
    <property type="entry name" value="PspC"/>
</dbReference>
<evidence type="ECO:0000256" key="4">
    <source>
        <dbReference type="ARBA" id="ARBA00022989"/>
    </source>
</evidence>
<accession>A0A8J6I0P9</accession>
<dbReference type="AlphaFoldDB" id="A0A8J6I0P9"/>
<evidence type="ECO:0000313" key="8">
    <source>
        <dbReference type="EMBL" id="MBA2133600.1"/>
    </source>
</evidence>
<gene>
    <name evidence="8" type="ORF">G5B42_08625</name>
</gene>
<dbReference type="InterPro" id="IPR007168">
    <property type="entry name" value="Phageshock_PspC_N"/>
</dbReference>
<feature type="transmembrane region" description="Helical" evidence="6">
    <location>
        <begin position="35"/>
        <end position="56"/>
    </location>
</feature>
<dbReference type="PANTHER" id="PTHR33885">
    <property type="entry name" value="PHAGE SHOCK PROTEIN C"/>
    <property type="match status" value="1"/>
</dbReference>
<keyword evidence="4 6" id="KW-1133">Transmembrane helix</keyword>
<keyword evidence="9" id="KW-1185">Reference proteome</keyword>
<feature type="transmembrane region" description="Helical" evidence="6">
    <location>
        <begin position="83"/>
        <end position="101"/>
    </location>
</feature>
<comment type="subcellular location">
    <subcellularLocation>
        <location evidence="1">Cell membrane</location>
        <topology evidence="1">Single-pass membrane protein</topology>
    </subcellularLocation>
</comment>
<dbReference type="Pfam" id="PF04024">
    <property type="entry name" value="PspC"/>
    <property type="match status" value="1"/>
</dbReference>